<sequence>MPLALIPGASVAVFLPLLLWRTKWTRKLPPHEADLHVCEINFCHAIWATACTLLDLLLKGRWFLYPVIISDPSPYPSDTVDFLRDACRGYLLVELGYIVVTRTILYDWIFFVFHGTILVAFTLFSFWPEDSPLFEICRQAAFVGLWGEATAVLLGIEELTKARELRNWANFGTIWTTSVIFFIQRIVALFQLTIATIKALLRVGHPSVPQFACVAMMLLIVGTNAYYFVTRVTSDYRRCLIWAKWRRLRRQNQNKVQ</sequence>
<gene>
    <name evidence="2" type="ORF">PAPYR_9649</name>
</gene>
<evidence type="ECO:0008006" key="4">
    <source>
        <dbReference type="Google" id="ProtNLM"/>
    </source>
</evidence>
<name>A0ABQ8U7X0_9EUKA</name>
<keyword evidence="1" id="KW-0472">Membrane</keyword>
<dbReference type="Proteomes" id="UP001141327">
    <property type="component" value="Unassembled WGS sequence"/>
</dbReference>
<feature type="transmembrane region" description="Helical" evidence="1">
    <location>
        <begin position="6"/>
        <end position="22"/>
    </location>
</feature>
<proteinExistence type="predicted"/>
<accession>A0ABQ8U7X0</accession>
<feature type="transmembrane region" description="Helical" evidence="1">
    <location>
        <begin position="105"/>
        <end position="127"/>
    </location>
</feature>
<keyword evidence="3" id="KW-1185">Reference proteome</keyword>
<feature type="transmembrane region" description="Helical" evidence="1">
    <location>
        <begin position="139"/>
        <end position="156"/>
    </location>
</feature>
<protein>
    <recommendedName>
        <fullName evidence="4">TLC domain-containing protein</fullName>
    </recommendedName>
</protein>
<feature type="transmembrane region" description="Helical" evidence="1">
    <location>
        <begin position="208"/>
        <end position="229"/>
    </location>
</feature>
<feature type="transmembrane region" description="Helical" evidence="1">
    <location>
        <begin position="168"/>
        <end position="188"/>
    </location>
</feature>
<keyword evidence="1" id="KW-0812">Transmembrane</keyword>
<dbReference type="EMBL" id="JAPMOS010000108">
    <property type="protein sequence ID" value="KAJ4455425.1"/>
    <property type="molecule type" value="Genomic_DNA"/>
</dbReference>
<evidence type="ECO:0000313" key="3">
    <source>
        <dbReference type="Proteomes" id="UP001141327"/>
    </source>
</evidence>
<evidence type="ECO:0000313" key="2">
    <source>
        <dbReference type="EMBL" id="KAJ4455425.1"/>
    </source>
</evidence>
<keyword evidence="1" id="KW-1133">Transmembrane helix</keyword>
<reference evidence="2" key="1">
    <citation type="journal article" date="2022" name="bioRxiv">
        <title>Genomics of Preaxostyla Flagellates Illuminates Evolutionary Transitions and the Path Towards Mitochondrial Loss.</title>
        <authorList>
            <person name="Novak L.V.F."/>
            <person name="Treitli S.C."/>
            <person name="Pyrih J."/>
            <person name="Halakuc P."/>
            <person name="Pipaliya S.V."/>
            <person name="Vacek V."/>
            <person name="Brzon O."/>
            <person name="Soukal P."/>
            <person name="Eme L."/>
            <person name="Dacks J.B."/>
            <person name="Karnkowska A."/>
            <person name="Elias M."/>
            <person name="Hampl V."/>
        </authorList>
    </citation>
    <scope>NUCLEOTIDE SEQUENCE</scope>
    <source>
        <strain evidence="2">RCP-MX</strain>
    </source>
</reference>
<evidence type="ECO:0000256" key="1">
    <source>
        <dbReference type="SAM" id="Phobius"/>
    </source>
</evidence>
<comment type="caution">
    <text evidence="2">The sequence shown here is derived from an EMBL/GenBank/DDBJ whole genome shotgun (WGS) entry which is preliminary data.</text>
</comment>
<organism evidence="2 3">
    <name type="scientific">Paratrimastix pyriformis</name>
    <dbReference type="NCBI Taxonomy" id="342808"/>
    <lineage>
        <taxon>Eukaryota</taxon>
        <taxon>Metamonada</taxon>
        <taxon>Preaxostyla</taxon>
        <taxon>Paratrimastigidae</taxon>
        <taxon>Paratrimastix</taxon>
    </lineage>
</organism>